<keyword evidence="4" id="KW-1185">Reference proteome</keyword>
<dbReference type="InterPro" id="IPR058711">
    <property type="entry name" value="SCO6045-like_C"/>
</dbReference>
<feature type="domain" description="SCO6045-like C-terminal" evidence="2">
    <location>
        <begin position="352"/>
        <end position="434"/>
    </location>
</feature>
<dbReference type="NCBIfam" id="NF003818">
    <property type="entry name" value="PRK05409.1"/>
    <property type="match status" value="1"/>
</dbReference>
<dbReference type="Proteomes" id="UP000179627">
    <property type="component" value="Unassembled WGS sequence"/>
</dbReference>
<dbReference type="RefSeq" id="WP_071088093.1">
    <property type="nucleotide sequence ID" value="NZ_MBLM01000141.1"/>
</dbReference>
<sequence>MTGATTGAGLSLGCGIGWRPEIDAVIAELPEIGFVEVIAENVDPDRLPPGLVELRARGVPVIPHGVSLNLGGADRPERPRLARLAAVAEALGAPLVSEHMAFCRVGALDSGHLLPVPRTREALAVIVRNVRAARAALPVPLALENVAPLLGWPADELTEGQFVGELVERADVGLLLDVANLHTARVNLGLADSLRELDELPLERLAYVHVAGGVLRHGLWHDTHTHPLAGPVLDLLAAVASRVDLPGFLLERDGAYPSAAGLAAELAQIRATVASASRPTAGSPSPNRPSPNRAPVDPPSPDRAVAAVAVPAVSSGGRTSRRPGRGSWAGRGRAALARSTPGGAGDRRKLGRAQRALLAALVAGAPLPAGFDAGRVEAQSAALVEKRLWGVAHRLPDLVDQLDGRFPHLFRDYAAGTPRPPGGSLADARAFAAFAARHLGPAGAAVPGRWV</sequence>
<feature type="region of interest" description="Disordered" evidence="1">
    <location>
        <begin position="274"/>
        <end position="349"/>
    </location>
</feature>
<protein>
    <recommendedName>
        <fullName evidence="2">SCO6045-like C-terminal domain-containing protein</fullName>
    </recommendedName>
</protein>
<organism evidence="3 4">
    <name type="scientific">Parafrankia colletiae</name>
    <dbReference type="NCBI Taxonomy" id="573497"/>
    <lineage>
        <taxon>Bacteria</taxon>
        <taxon>Bacillati</taxon>
        <taxon>Actinomycetota</taxon>
        <taxon>Actinomycetes</taxon>
        <taxon>Frankiales</taxon>
        <taxon>Frankiaceae</taxon>
        <taxon>Parafrankia</taxon>
    </lineage>
</organism>
<name>A0A1S1QEH4_9ACTN</name>
<dbReference type="PANTHER" id="PTHR42194">
    <property type="entry name" value="UPF0276 PROTEIN HI_1600"/>
    <property type="match status" value="1"/>
</dbReference>
<evidence type="ECO:0000313" key="4">
    <source>
        <dbReference type="Proteomes" id="UP000179627"/>
    </source>
</evidence>
<evidence type="ECO:0000256" key="1">
    <source>
        <dbReference type="SAM" id="MobiDB-lite"/>
    </source>
</evidence>
<evidence type="ECO:0000259" key="2">
    <source>
        <dbReference type="Pfam" id="PF26136"/>
    </source>
</evidence>
<gene>
    <name evidence="3" type="ORF">CC117_05620</name>
</gene>
<reference evidence="4" key="1">
    <citation type="submission" date="2016-07" db="EMBL/GenBank/DDBJ databases">
        <title>Sequence Frankia sp. strain CcI1.17.</title>
        <authorList>
            <person name="Ghodhbane-Gtari F."/>
            <person name="Swanson E."/>
            <person name="Gueddou A."/>
            <person name="Morris K."/>
            <person name="Hezbri K."/>
            <person name="Ktari A."/>
            <person name="Nouioui I."/>
            <person name="Abebe-Akele F."/>
            <person name="Simpson S."/>
            <person name="Thomas K."/>
            <person name="Gtari M."/>
            <person name="Tisa L.S."/>
            <person name="Hurst S."/>
        </authorList>
    </citation>
    <scope>NUCLEOTIDE SEQUENCE [LARGE SCALE GENOMIC DNA]</scope>
    <source>
        <strain evidence="4">Cc1.17</strain>
    </source>
</reference>
<accession>A0A1S1QEH4</accession>
<dbReference type="AlphaFoldDB" id="A0A1S1QEH4"/>
<proteinExistence type="predicted"/>
<dbReference type="Pfam" id="PF05114">
    <property type="entry name" value="MbnB_TglH_ChrH"/>
    <property type="match status" value="1"/>
</dbReference>
<dbReference type="InterPro" id="IPR007801">
    <property type="entry name" value="MbnB/TglH/ChrH"/>
</dbReference>
<evidence type="ECO:0000313" key="3">
    <source>
        <dbReference type="EMBL" id="OHV32006.1"/>
    </source>
</evidence>
<dbReference type="Gene3D" id="3.20.20.150">
    <property type="entry name" value="Divalent-metal-dependent TIM barrel enzymes"/>
    <property type="match status" value="1"/>
</dbReference>
<feature type="compositionally biased region" description="Low complexity" evidence="1">
    <location>
        <begin position="302"/>
        <end position="318"/>
    </location>
</feature>
<dbReference type="PANTHER" id="PTHR42194:SF1">
    <property type="entry name" value="UPF0276 PROTEIN HI_1600"/>
    <property type="match status" value="1"/>
</dbReference>
<dbReference type="Pfam" id="PF26136">
    <property type="entry name" value="SCO6045_C"/>
    <property type="match status" value="1"/>
</dbReference>
<dbReference type="EMBL" id="MBLM01000141">
    <property type="protein sequence ID" value="OHV32006.1"/>
    <property type="molecule type" value="Genomic_DNA"/>
</dbReference>
<dbReference type="InterPro" id="IPR036237">
    <property type="entry name" value="Xyl_isomerase-like_sf"/>
</dbReference>
<feature type="compositionally biased region" description="Low complexity" evidence="1">
    <location>
        <begin position="325"/>
        <end position="339"/>
    </location>
</feature>
<comment type="caution">
    <text evidence="3">The sequence shown here is derived from an EMBL/GenBank/DDBJ whole genome shotgun (WGS) entry which is preliminary data.</text>
</comment>
<dbReference type="SUPFAM" id="SSF51658">
    <property type="entry name" value="Xylose isomerase-like"/>
    <property type="match status" value="1"/>
</dbReference>